<feature type="chain" id="PRO_5019115042" evidence="1">
    <location>
        <begin position="25"/>
        <end position="184"/>
    </location>
</feature>
<dbReference type="Proteomes" id="UP000274139">
    <property type="component" value="Unassembled WGS sequence"/>
</dbReference>
<proteinExistence type="predicted"/>
<accession>A0A454JH80</accession>
<evidence type="ECO:0000313" key="3">
    <source>
        <dbReference type="Proteomes" id="UP000274139"/>
    </source>
</evidence>
<comment type="caution">
    <text evidence="2">The sequence shown here is derived from an EMBL/GenBank/DDBJ whole genome shotgun (WGS) entry which is preliminary data.</text>
</comment>
<dbReference type="RefSeq" id="WP_103525102.1">
    <property type="nucleotide sequence ID" value="NZ_JAIZDC010000002.1"/>
</dbReference>
<feature type="signal peptide" evidence="1">
    <location>
        <begin position="1"/>
        <end position="24"/>
    </location>
</feature>
<gene>
    <name evidence="2" type="ORF">EAY64_12600</name>
</gene>
<dbReference type="AlphaFoldDB" id="A0A454JH80"/>
<evidence type="ECO:0000313" key="2">
    <source>
        <dbReference type="EMBL" id="RMC96228.1"/>
    </source>
</evidence>
<dbReference type="EMBL" id="RFAR01000051">
    <property type="protein sequence ID" value="RMC96228.1"/>
    <property type="molecule type" value="Genomic_DNA"/>
</dbReference>
<reference evidence="2 3" key="1">
    <citation type="submission" date="2018-10" db="EMBL/GenBank/DDBJ databases">
        <title>Draft genome sequence of Aquitalea MWU14-2217 isolated from a wild cranberry bog in Provincetown, Massachusetts.</title>
        <authorList>
            <person name="Ebadzadsahrai G."/>
            <person name="Soby S."/>
        </authorList>
    </citation>
    <scope>NUCLEOTIDE SEQUENCE [LARGE SCALE GENOMIC DNA]</scope>
    <source>
        <strain evidence="2 3">MWU14-2217</strain>
    </source>
</reference>
<name>A0A454JH80_9NEIS</name>
<sequence>MRHLLCRFLFVLMLSVTTAGAAHAEPLQLCYDYGCAKQLEMEISSEARDWLAGLFDDLHDATIERSQIQHAVQALYLLAAQDSPLWHDKGADRFDNDADGRMDCIDHSHNDSAFLHYLAAQGWLHYHRVDDIVRRTRYLVAQHFASHITEQDTGQEWVVDSWFNSFGEPPVVVPLALWKEGFSP</sequence>
<evidence type="ECO:0000256" key="1">
    <source>
        <dbReference type="SAM" id="SignalP"/>
    </source>
</evidence>
<keyword evidence="3" id="KW-1185">Reference proteome</keyword>
<keyword evidence="1" id="KW-0732">Signal</keyword>
<protein>
    <submittedName>
        <fullName evidence="2">Uncharacterized protein</fullName>
    </submittedName>
</protein>
<dbReference type="OrthoDB" id="6117634at2"/>
<organism evidence="2 3">
    <name type="scientific">Aquitalea palustris</name>
    <dbReference type="NCBI Taxonomy" id="2480983"/>
    <lineage>
        <taxon>Bacteria</taxon>
        <taxon>Pseudomonadati</taxon>
        <taxon>Pseudomonadota</taxon>
        <taxon>Betaproteobacteria</taxon>
        <taxon>Neisseriales</taxon>
        <taxon>Chromobacteriaceae</taxon>
        <taxon>Aquitalea</taxon>
    </lineage>
</organism>